<name>A0A1Y2BXT3_9FUNG</name>
<dbReference type="Proteomes" id="UP000193642">
    <property type="component" value="Unassembled WGS sequence"/>
</dbReference>
<gene>
    <name evidence="2" type="ORF">BCR33DRAFT_740898</name>
</gene>
<sequence>MFFASLLFQTLTVAAQVLPYHGGLVVSNVEVTTIFYGAARFQPQINQYYAALTNSPYIDWLSEYNTPTQKIGRGRLVGSFSETSNIKTHLVDNTDLHQYFVNLIKTGKIAPNANSYYALHFQQGISVDYVWYTNGQPSTCTTCSGCGAWHTVIVLADYGISIPGVPYLYYGVLPDCGGSTFDHVSISHELIETITDPAGDIAALAAWDDTNDTSGGEVADKCEFGTNSGTVVGGDGVSYTVATGWSDILGKCIVSNPSIPPQTTTVGGSTTTVRKTTIFTTTTTTTVAAVKTSTTKQVVPTTTTNVPVVTTTKKSTTTKNSAGTAVGQGCTNYGSWACSYSLLCSYGNSGSLVWVQVGSVSSC</sequence>
<accession>A0A1Y2BXT3</accession>
<evidence type="ECO:0008006" key="4">
    <source>
        <dbReference type="Google" id="ProtNLM"/>
    </source>
</evidence>
<evidence type="ECO:0000256" key="1">
    <source>
        <dbReference type="SAM" id="SignalP"/>
    </source>
</evidence>
<dbReference type="AlphaFoldDB" id="A0A1Y2BXT3"/>
<keyword evidence="3" id="KW-1185">Reference proteome</keyword>
<comment type="caution">
    <text evidence="2">The sequence shown here is derived from an EMBL/GenBank/DDBJ whole genome shotgun (WGS) entry which is preliminary data.</text>
</comment>
<feature type="chain" id="PRO_5012621210" description="CBM1 domain-containing protein" evidence="1">
    <location>
        <begin position="16"/>
        <end position="363"/>
    </location>
</feature>
<evidence type="ECO:0000313" key="2">
    <source>
        <dbReference type="EMBL" id="ORY39579.1"/>
    </source>
</evidence>
<evidence type="ECO:0000313" key="3">
    <source>
        <dbReference type="Proteomes" id="UP000193642"/>
    </source>
</evidence>
<proteinExistence type="predicted"/>
<protein>
    <recommendedName>
        <fullName evidence="4">CBM1 domain-containing protein</fullName>
    </recommendedName>
</protein>
<dbReference type="OrthoDB" id="2112120at2759"/>
<dbReference type="EMBL" id="MCGO01000039">
    <property type="protein sequence ID" value="ORY39579.1"/>
    <property type="molecule type" value="Genomic_DNA"/>
</dbReference>
<keyword evidence="1" id="KW-0732">Signal</keyword>
<organism evidence="2 3">
    <name type="scientific">Rhizoclosmatium globosum</name>
    <dbReference type="NCBI Taxonomy" id="329046"/>
    <lineage>
        <taxon>Eukaryota</taxon>
        <taxon>Fungi</taxon>
        <taxon>Fungi incertae sedis</taxon>
        <taxon>Chytridiomycota</taxon>
        <taxon>Chytridiomycota incertae sedis</taxon>
        <taxon>Chytridiomycetes</taxon>
        <taxon>Chytridiales</taxon>
        <taxon>Chytriomycetaceae</taxon>
        <taxon>Rhizoclosmatium</taxon>
    </lineage>
</organism>
<feature type="signal peptide" evidence="1">
    <location>
        <begin position="1"/>
        <end position="15"/>
    </location>
</feature>
<reference evidence="2 3" key="1">
    <citation type="submission" date="2016-07" db="EMBL/GenBank/DDBJ databases">
        <title>Pervasive Adenine N6-methylation of Active Genes in Fungi.</title>
        <authorList>
            <consortium name="DOE Joint Genome Institute"/>
            <person name="Mondo S.J."/>
            <person name="Dannebaum R.O."/>
            <person name="Kuo R.C."/>
            <person name="Labutti K."/>
            <person name="Haridas S."/>
            <person name="Kuo A."/>
            <person name="Salamov A."/>
            <person name="Ahrendt S.R."/>
            <person name="Lipzen A."/>
            <person name="Sullivan W."/>
            <person name="Andreopoulos W.B."/>
            <person name="Clum A."/>
            <person name="Lindquist E."/>
            <person name="Daum C."/>
            <person name="Ramamoorthy G.K."/>
            <person name="Gryganskyi A."/>
            <person name="Culley D."/>
            <person name="Magnuson J.K."/>
            <person name="James T.Y."/>
            <person name="O'Malley M.A."/>
            <person name="Stajich J.E."/>
            <person name="Spatafora J.W."/>
            <person name="Visel A."/>
            <person name="Grigoriev I.V."/>
        </authorList>
    </citation>
    <scope>NUCLEOTIDE SEQUENCE [LARGE SCALE GENOMIC DNA]</scope>
    <source>
        <strain evidence="2 3">JEL800</strain>
    </source>
</reference>